<sequence length="492" mass="54778">MSWSLVEAYDEALRRLKYEPRRALEETVRALEGGKSVLLFAPTGYGKTTLTEALSLAAVNGNELFARVIHVLPLRSVVQDLYLKLRRDSEKLGIDKREVAAQDTDFNDSPYFLRKVNVTTLDTFVMNLFKLPVAELGKVARGGGSHFELPRAMIYSSVVLFDEFHLFSEDGRPLTAAIASLRALADAGVPVVVMTATMPCFLKRLLSEYVELKEVRATDFNVRRELSVHFIEDPSFYVPPPGKKVLFVFNTRRDAIYTYRKFRERGVSPLLLHGKLNGRDRAERLSRIDGGELVISTQVIEAGLDRSFDVLVTEAAPASALIQRAGRVARYGGQGEVFVFPYRGGVYNREDVEAATRVLRDGGRLDEGLLATEASTPKIRETLRYSLELLDANVLTSSSDASRLMTYMCSMVREVSTVMGFPRGCYSPECGVPLSDREAYKLIAGGNHGVMEGREVEVRKMVKGDECLSLEFMRKGIDGIVVEYDSEVGAIL</sequence>
<evidence type="ECO:0000256" key="5">
    <source>
        <dbReference type="ARBA" id="ARBA00023118"/>
    </source>
</evidence>
<organism evidence="8 10">
    <name type="scientific">Sulfodiicoccus acidiphilus</name>
    <dbReference type="NCBI Taxonomy" id="1670455"/>
    <lineage>
        <taxon>Archaea</taxon>
        <taxon>Thermoproteota</taxon>
        <taxon>Thermoprotei</taxon>
        <taxon>Sulfolobales</taxon>
        <taxon>Sulfolobaceae</taxon>
        <taxon>Sulfodiicoccus</taxon>
    </lineage>
</organism>
<dbReference type="SUPFAM" id="SSF52540">
    <property type="entry name" value="P-loop containing nucleoside triphosphate hydrolases"/>
    <property type="match status" value="1"/>
</dbReference>
<dbReference type="SMART" id="SM00490">
    <property type="entry name" value="HELICc"/>
    <property type="match status" value="1"/>
</dbReference>
<feature type="domain" description="Helicase C-terminal" evidence="7">
    <location>
        <begin position="230"/>
        <end position="391"/>
    </location>
</feature>
<evidence type="ECO:0000256" key="4">
    <source>
        <dbReference type="ARBA" id="ARBA00022840"/>
    </source>
</evidence>
<proteinExistence type="predicted"/>
<dbReference type="Proteomes" id="UP000276741">
    <property type="component" value="Chromosome"/>
</dbReference>
<dbReference type="GO" id="GO:0016787">
    <property type="term" value="F:hydrolase activity"/>
    <property type="evidence" value="ECO:0007669"/>
    <property type="project" value="UniProtKB-KW"/>
</dbReference>
<dbReference type="InterPro" id="IPR027417">
    <property type="entry name" value="P-loop_NTPase"/>
</dbReference>
<dbReference type="KEGG" id="sacd:HS1genome_1963"/>
<dbReference type="GeneID" id="38667427"/>
<protein>
    <submittedName>
        <fullName evidence="8">CRISPR-associated helicase Cas3</fullName>
    </submittedName>
</protein>
<dbReference type="EMBL" id="BMQS01000020">
    <property type="protein sequence ID" value="GGU01760.1"/>
    <property type="molecule type" value="Genomic_DNA"/>
</dbReference>
<dbReference type="GO" id="GO:0140097">
    <property type="term" value="F:catalytic activity, acting on DNA"/>
    <property type="evidence" value="ECO:0007669"/>
    <property type="project" value="UniProtKB-ARBA"/>
</dbReference>
<dbReference type="PANTHER" id="PTHR47959:SF16">
    <property type="entry name" value="CRISPR-ASSOCIATED NUCLEASE_HELICASE CAS3-RELATED"/>
    <property type="match status" value="1"/>
</dbReference>
<reference evidence="10" key="2">
    <citation type="submission" date="2018-04" db="EMBL/GenBank/DDBJ databases">
        <title>Complete genome sequence of Sulfodiicoccus acidiphilus strain HS-1.</title>
        <authorList>
            <person name="Sakai H.D."/>
            <person name="Kurosawa N."/>
        </authorList>
    </citation>
    <scope>NUCLEOTIDE SEQUENCE [LARGE SCALE GENOMIC DNA]</scope>
    <source>
        <strain evidence="10">HS-1</strain>
    </source>
</reference>
<evidence type="ECO:0000256" key="1">
    <source>
        <dbReference type="ARBA" id="ARBA00022741"/>
    </source>
</evidence>
<evidence type="ECO:0000259" key="6">
    <source>
        <dbReference type="PROSITE" id="PS51192"/>
    </source>
</evidence>
<dbReference type="Pfam" id="PF22590">
    <property type="entry name" value="Cas3-like_C_2"/>
    <property type="match status" value="1"/>
</dbReference>
<keyword evidence="1" id="KW-0547">Nucleotide-binding</keyword>
<evidence type="ECO:0000313" key="10">
    <source>
        <dbReference type="Proteomes" id="UP000276741"/>
    </source>
</evidence>
<evidence type="ECO:0000313" key="9">
    <source>
        <dbReference type="EMBL" id="GGU01760.1"/>
    </source>
</evidence>
<dbReference type="InterPro" id="IPR014001">
    <property type="entry name" value="Helicase_ATP-bd"/>
</dbReference>
<dbReference type="AlphaFoldDB" id="A0A348B5X2"/>
<dbReference type="EMBL" id="AP018553">
    <property type="protein sequence ID" value="BBD73574.1"/>
    <property type="molecule type" value="Genomic_DNA"/>
</dbReference>
<dbReference type="GO" id="GO:0005524">
    <property type="term" value="F:ATP binding"/>
    <property type="evidence" value="ECO:0007669"/>
    <property type="project" value="UniProtKB-KW"/>
</dbReference>
<dbReference type="Pfam" id="PF00270">
    <property type="entry name" value="DEAD"/>
    <property type="match status" value="1"/>
</dbReference>
<dbReference type="Proteomes" id="UP000616143">
    <property type="component" value="Unassembled WGS sequence"/>
</dbReference>
<dbReference type="GO" id="GO:0051607">
    <property type="term" value="P:defense response to virus"/>
    <property type="evidence" value="ECO:0007669"/>
    <property type="project" value="UniProtKB-KW"/>
</dbReference>
<keyword evidence="2" id="KW-0378">Hydrolase</keyword>
<dbReference type="RefSeq" id="WP_126450822.1">
    <property type="nucleotide sequence ID" value="NZ_AP018553.1"/>
</dbReference>
<dbReference type="GO" id="GO:0003676">
    <property type="term" value="F:nucleic acid binding"/>
    <property type="evidence" value="ECO:0007669"/>
    <property type="project" value="InterPro"/>
</dbReference>
<reference evidence="9" key="1">
    <citation type="journal article" date="2014" name="Int. J. Syst. Evol. Microbiol.">
        <title>Complete genome sequence of Corynebacterium casei LMG S-19264T (=DSM 44701T), isolated from a smear-ripened cheese.</title>
        <authorList>
            <consortium name="US DOE Joint Genome Institute (JGI-PGF)"/>
            <person name="Walter F."/>
            <person name="Albersmeier A."/>
            <person name="Kalinowski J."/>
            <person name="Ruckert C."/>
        </authorList>
    </citation>
    <scope>NUCLEOTIDE SEQUENCE</scope>
    <source>
        <strain evidence="9">JCM 31740</strain>
    </source>
</reference>
<dbReference type="PROSITE" id="PS51194">
    <property type="entry name" value="HELICASE_CTER"/>
    <property type="match status" value="1"/>
</dbReference>
<dbReference type="InterPro" id="IPR001650">
    <property type="entry name" value="Helicase_C-like"/>
</dbReference>
<evidence type="ECO:0000259" key="7">
    <source>
        <dbReference type="PROSITE" id="PS51194"/>
    </source>
</evidence>
<dbReference type="InterPro" id="IPR011545">
    <property type="entry name" value="DEAD/DEAH_box_helicase_dom"/>
</dbReference>
<dbReference type="OrthoDB" id="43851at2157"/>
<dbReference type="InterPro" id="IPR006474">
    <property type="entry name" value="Helicase_Cas3_CRISPR-ass_core"/>
</dbReference>
<accession>A0A348B5X2</accession>
<dbReference type="GO" id="GO:0005829">
    <property type="term" value="C:cytosol"/>
    <property type="evidence" value="ECO:0007669"/>
    <property type="project" value="TreeGrafter"/>
</dbReference>
<keyword evidence="3" id="KW-0347">Helicase</keyword>
<keyword evidence="5" id="KW-0051">Antiviral defense</keyword>
<gene>
    <name evidence="9" type="ORF">GCM10007116_18680</name>
    <name evidence="8" type="ORF">HS1genome_1963</name>
</gene>
<dbReference type="SMART" id="SM00487">
    <property type="entry name" value="DEXDc"/>
    <property type="match status" value="1"/>
</dbReference>
<dbReference type="PANTHER" id="PTHR47959">
    <property type="entry name" value="ATP-DEPENDENT RNA HELICASE RHLE-RELATED"/>
    <property type="match status" value="1"/>
</dbReference>
<reference evidence="9" key="4">
    <citation type="submission" date="2020-09" db="EMBL/GenBank/DDBJ databases">
        <authorList>
            <person name="Sun Q."/>
            <person name="Ohkuma M."/>
        </authorList>
    </citation>
    <scope>NUCLEOTIDE SEQUENCE</scope>
    <source>
        <strain evidence="9">JCM 31740</strain>
    </source>
</reference>
<evidence type="ECO:0000256" key="3">
    <source>
        <dbReference type="ARBA" id="ARBA00022806"/>
    </source>
</evidence>
<feature type="domain" description="Helicase ATP-binding" evidence="6">
    <location>
        <begin position="28"/>
        <end position="216"/>
    </location>
</feature>
<dbReference type="GO" id="GO:0003724">
    <property type="term" value="F:RNA helicase activity"/>
    <property type="evidence" value="ECO:0007669"/>
    <property type="project" value="TreeGrafter"/>
</dbReference>
<keyword evidence="4" id="KW-0067">ATP-binding</keyword>
<dbReference type="InterPro" id="IPR054712">
    <property type="entry name" value="Cas3-like_dom"/>
</dbReference>
<dbReference type="InterPro" id="IPR050079">
    <property type="entry name" value="DEAD_box_RNA_helicase"/>
</dbReference>
<name>A0A348B5X2_9CREN</name>
<dbReference type="PROSITE" id="PS51192">
    <property type="entry name" value="HELICASE_ATP_BIND_1"/>
    <property type="match status" value="1"/>
</dbReference>
<evidence type="ECO:0000313" key="8">
    <source>
        <dbReference type="EMBL" id="BBD73574.1"/>
    </source>
</evidence>
<dbReference type="NCBIfam" id="TIGR01587">
    <property type="entry name" value="cas3_core"/>
    <property type="match status" value="1"/>
</dbReference>
<evidence type="ECO:0000256" key="2">
    <source>
        <dbReference type="ARBA" id="ARBA00022801"/>
    </source>
</evidence>
<reference evidence="8" key="3">
    <citation type="journal article" date="2019" name="BMC Res. Notes">
        <title>Complete genome sequence of the Sulfodiicoccus acidiphilus strain HS-1T, the first crenarchaeon that lacks polB3, isolated from an acidic hot spring in Ohwaku-dani, Hakone, Japan.</title>
        <authorList>
            <person name="Sakai H.D."/>
            <person name="Kurosawa N."/>
        </authorList>
    </citation>
    <scope>NUCLEOTIDE SEQUENCE</scope>
    <source>
        <strain evidence="8">HS-1</strain>
    </source>
</reference>
<keyword evidence="10" id="KW-1185">Reference proteome</keyword>
<dbReference type="Gene3D" id="3.40.50.300">
    <property type="entry name" value="P-loop containing nucleotide triphosphate hydrolases"/>
    <property type="match status" value="2"/>
</dbReference>